<evidence type="ECO:0000313" key="1">
    <source>
        <dbReference type="EMBL" id="KAL0943525.1"/>
    </source>
</evidence>
<sequence>MISKISRMSSGTKSANFSNPVLWEDLPDPEVFRVGETYYMSASSFHFSPGAPILRSYNLVDWEYIGHSIPELPPSSRFSLDNERPVAYGKGVWASTAKYRESDGLFYFYSAIQGTDKTYVYTAKDPAERWTAHPPIERFYYDLGLLIDDDDTLYMAYGTKSIEVAQLSADGLTEVTSKSAFQVVYTSDEYLEGARMYKINGMYYIWVTKPWDGQYVLKSSGGPFGPYEAREILADMRPPVAGAGAPHQGGLVDTPQGQWYYMAFIDAFPAGRIPVLAPVVFDCEGWPKVIGDYPDTRGQWRVEYPHITTDTQLVDRPATCLRRHDFKHSSLDHCWEWNHNPANSEWSLQDSRLVLKTATVTQSLHQAANTLTHRTIGPGSIATFCVDASELKDGDRAGATLFRDESAYIGIHKDGDIARLVFVDGAKMEPKDTAVGWSNGRPVALDWKWVSNGSIKGEAPLKHSRVWLRIKADVRPVCYDGHEKLSRQAVFEYGYDGTTFTQLGPKHTLSKSLAGFTGHRFGLFNFATRALGGRLLVEFCDIELWNPEDEK</sequence>
<comment type="caution">
    <text evidence="1">The sequence shown here is derived from an EMBL/GenBank/DDBJ whole genome shotgun (WGS) entry which is preliminary data.</text>
</comment>
<keyword evidence="2" id="KW-1185">Reference proteome</keyword>
<dbReference type="Proteomes" id="UP000805649">
    <property type="component" value="Unassembled WGS sequence"/>
</dbReference>
<organism evidence="1 2">
    <name type="scientific">Colletotrichum truncatum</name>
    <name type="common">Anthracnose fungus</name>
    <name type="synonym">Colletotrichum capsici</name>
    <dbReference type="NCBI Taxonomy" id="5467"/>
    <lineage>
        <taxon>Eukaryota</taxon>
        <taxon>Fungi</taxon>
        <taxon>Dikarya</taxon>
        <taxon>Ascomycota</taxon>
        <taxon>Pezizomycotina</taxon>
        <taxon>Sordariomycetes</taxon>
        <taxon>Hypocreomycetidae</taxon>
        <taxon>Glomerellales</taxon>
        <taxon>Glomerellaceae</taxon>
        <taxon>Colletotrichum</taxon>
        <taxon>Colletotrichum truncatum species complex</taxon>
    </lineage>
</organism>
<proteinExistence type="predicted"/>
<gene>
    <name evidence="1" type="ORF">CTRU02_201412</name>
</gene>
<protein>
    <submittedName>
        <fullName evidence="1">Ricin b lectin</fullName>
    </submittedName>
</protein>
<reference evidence="1 2" key="1">
    <citation type="journal article" date="2020" name="Phytopathology">
        <title>Genome Sequence Resources of Colletotrichum truncatum, C. plurivorum, C. musicola, and C. sojae: Four Species Pathogenic to Soybean (Glycine max).</title>
        <authorList>
            <person name="Rogerio F."/>
            <person name="Boufleur T.R."/>
            <person name="Ciampi-Guillardi M."/>
            <person name="Sukno S.A."/>
            <person name="Thon M.R."/>
            <person name="Massola Junior N.S."/>
            <person name="Baroncelli R."/>
        </authorList>
    </citation>
    <scope>NUCLEOTIDE SEQUENCE [LARGE SCALE GENOMIC DNA]</scope>
    <source>
        <strain evidence="1 2">CMES1059</strain>
    </source>
</reference>
<evidence type="ECO:0000313" key="2">
    <source>
        <dbReference type="Proteomes" id="UP000805649"/>
    </source>
</evidence>
<accession>A0ACC3ZHA3</accession>
<name>A0ACC3ZHA3_COLTU</name>
<dbReference type="EMBL" id="VUJX02000001">
    <property type="protein sequence ID" value="KAL0943525.1"/>
    <property type="molecule type" value="Genomic_DNA"/>
</dbReference>